<proteinExistence type="predicted"/>
<dbReference type="SUPFAM" id="SSF57667">
    <property type="entry name" value="beta-beta-alpha zinc fingers"/>
    <property type="match status" value="1"/>
</dbReference>
<evidence type="ECO:0000313" key="9">
    <source>
        <dbReference type="EMBL" id="GMT03260.1"/>
    </source>
</evidence>
<dbReference type="InterPro" id="IPR003656">
    <property type="entry name" value="Znf_BED"/>
</dbReference>
<evidence type="ECO:0000256" key="2">
    <source>
        <dbReference type="ARBA" id="ARBA00022723"/>
    </source>
</evidence>
<dbReference type="SMART" id="SM00614">
    <property type="entry name" value="ZnF_BED"/>
    <property type="match status" value="1"/>
</dbReference>
<keyword evidence="2" id="KW-0479">Metal-binding</keyword>
<dbReference type="InterPro" id="IPR036236">
    <property type="entry name" value="Znf_C2H2_sf"/>
</dbReference>
<dbReference type="InterPro" id="IPR012337">
    <property type="entry name" value="RNaseH-like_sf"/>
</dbReference>
<keyword evidence="5" id="KW-0805">Transcription regulation</keyword>
<dbReference type="EMBL" id="BTSX01000006">
    <property type="protein sequence ID" value="GMT03260.1"/>
    <property type="molecule type" value="Genomic_DNA"/>
</dbReference>
<sequence length="320" mass="35440">PRDSKNKSGVWQFFQRLAPELAECMLCTDPNAKKTYKLAKKSTSGMIAHLRAYHKEAYALAIDHKNLFGRRARQCALMMIETPSVSPSLFRSDSFLALFAEVEWPHFPTVTAVNTVSLSLSLSLARQRNGRDLSGIPVTLLVDSFTSVPISIRGSDGTRGGRRVTIILCLAYFVNASWEMESRLIAVRKSIEEQTPTQIRAVLEEVIRDARLDVVAVVSDGAANMRAAVAQMGIRHPRCTAHQLSLAVSRGVAAWSEGGEVLRRLREFARDLNEPTAGLLRALHFNMCSAHSLRPRTLPSAPSTRWGGDYRLIEAALEQV</sequence>
<evidence type="ECO:0000259" key="8">
    <source>
        <dbReference type="Pfam" id="PF02892"/>
    </source>
</evidence>
<keyword evidence="3" id="KW-0863">Zinc-finger</keyword>
<evidence type="ECO:0000256" key="1">
    <source>
        <dbReference type="ARBA" id="ARBA00004123"/>
    </source>
</evidence>
<evidence type="ECO:0000256" key="3">
    <source>
        <dbReference type="ARBA" id="ARBA00022771"/>
    </source>
</evidence>
<dbReference type="GO" id="GO:0003677">
    <property type="term" value="F:DNA binding"/>
    <property type="evidence" value="ECO:0007669"/>
    <property type="project" value="InterPro"/>
</dbReference>
<evidence type="ECO:0000256" key="7">
    <source>
        <dbReference type="ARBA" id="ARBA00023242"/>
    </source>
</evidence>
<feature type="domain" description="BED-type" evidence="8">
    <location>
        <begin position="9"/>
        <end position="55"/>
    </location>
</feature>
<keyword evidence="6" id="KW-0804">Transcription</keyword>
<dbReference type="InterPro" id="IPR052035">
    <property type="entry name" value="ZnF_BED_domain_contain"/>
</dbReference>
<dbReference type="GO" id="GO:0009791">
    <property type="term" value="P:post-embryonic development"/>
    <property type="evidence" value="ECO:0007669"/>
    <property type="project" value="UniProtKB-ARBA"/>
</dbReference>
<feature type="non-terminal residue" evidence="9">
    <location>
        <position position="1"/>
    </location>
</feature>
<gene>
    <name evidence="9" type="ORF">PENTCL1PPCAC_25434</name>
</gene>
<name>A0AAV5U8S0_9BILA</name>
<evidence type="ECO:0000256" key="4">
    <source>
        <dbReference type="ARBA" id="ARBA00022833"/>
    </source>
</evidence>
<dbReference type="Pfam" id="PF02892">
    <property type="entry name" value="zf-BED"/>
    <property type="match status" value="1"/>
</dbReference>
<feature type="non-terminal residue" evidence="9">
    <location>
        <position position="320"/>
    </location>
</feature>
<keyword evidence="10" id="KW-1185">Reference proteome</keyword>
<protein>
    <recommendedName>
        <fullName evidence="8">BED-type domain-containing protein</fullName>
    </recommendedName>
</protein>
<dbReference type="GO" id="GO:0005634">
    <property type="term" value="C:nucleus"/>
    <property type="evidence" value="ECO:0007669"/>
    <property type="project" value="UniProtKB-SubCell"/>
</dbReference>
<evidence type="ECO:0000313" key="10">
    <source>
        <dbReference type="Proteomes" id="UP001432027"/>
    </source>
</evidence>
<dbReference type="AlphaFoldDB" id="A0AAV5U8S0"/>
<evidence type="ECO:0000256" key="6">
    <source>
        <dbReference type="ARBA" id="ARBA00023163"/>
    </source>
</evidence>
<dbReference type="GO" id="GO:0008270">
    <property type="term" value="F:zinc ion binding"/>
    <property type="evidence" value="ECO:0007669"/>
    <property type="project" value="UniProtKB-KW"/>
</dbReference>
<evidence type="ECO:0000256" key="5">
    <source>
        <dbReference type="ARBA" id="ARBA00023015"/>
    </source>
</evidence>
<accession>A0AAV5U8S0</accession>
<dbReference type="PANTHER" id="PTHR46481">
    <property type="entry name" value="ZINC FINGER BED DOMAIN-CONTAINING PROTEIN 4"/>
    <property type="match status" value="1"/>
</dbReference>
<organism evidence="9 10">
    <name type="scientific">Pristionchus entomophagus</name>
    <dbReference type="NCBI Taxonomy" id="358040"/>
    <lineage>
        <taxon>Eukaryota</taxon>
        <taxon>Metazoa</taxon>
        <taxon>Ecdysozoa</taxon>
        <taxon>Nematoda</taxon>
        <taxon>Chromadorea</taxon>
        <taxon>Rhabditida</taxon>
        <taxon>Rhabditina</taxon>
        <taxon>Diplogasteromorpha</taxon>
        <taxon>Diplogasteroidea</taxon>
        <taxon>Neodiplogasteridae</taxon>
        <taxon>Pristionchus</taxon>
    </lineage>
</organism>
<keyword evidence="4" id="KW-0862">Zinc</keyword>
<keyword evidence="7" id="KW-0539">Nucleus</keyword>
<dbReference type="SUPFAM" id="SSF53098">
    <property type="entry name" value="Ribonuclease H-like"/>
    <property type="match status" value="1"/>
</dbReference>
<comment type="subcellular location">
    <subcellularLocation>
        <location evidence="1">Nucleus</location>
    </subcellularLocation>
</comment>
<dbReference type="Proteomes" id="UP001432027">
    <property type="component" value="Unassembled WGS sequence"/>
</dbReference>
<dbReference type="PANTHER" id="PTHR46481:SF10">
    <property type="entry name" value="ZINC FINGER BED DOMAIN-CONTAINING PROTEIN 39"/>
    <property type="match status" value="1"/>
</dbReference>
<reference evidence="9" key="1">
    <citation type="submission" date="2023-10" db="EMBL/GenBank/DDBJ databases">
        <title>Genome assembly of Pristionchus species.</title>
        <authorList>
            <person name="Yoshida K."/>
            <person name="Sommer R.J."/>
        </authorList>
    </citation>
    <scope>NUCLEOTIDE SEQUENCE</scope>
    <source>
        <strain evidence="9">RS0144</strain>
    </source>
</reference>
<comment type="caution">
    <text evidence="9">The sequence shown here is derived from an EMBL/GenBank/DDBJ whole genome shotgun (WGS) entry which is preliminary data.</text>
</comment>